<dbReference type="RefSeq" id="XP_040743000.1">
    <property type="nucleotide sequence ID" value="XM_040891388.1"/>
</dbReference>
<dbReference type="Proteomes" id="UP000193922">
    <property type="component" value="Unassembled WGS sequence"/>
</dbReference>
<evidence type="ECO:0000256" key="1">
    <source>
        <dbReference type="SAM" id="MobiDB-lite"/>
    </source>
</evidence>
<name>A0A1Y1W7G0_9FUNG</name>
<comment type="caution">
    <text evidence="3">The sequence shown here is derived from an EMBL/GenBank/DDBJ whole genome shotgun (WGS) entry which is preliminary data.</text>
</comment>
<dbReference type="Gene3D" id="3.40.50.10490">
    <property type="entry name" value="Glucose-6-phosphate isomerase like protein, domain 1"/>
    <property type="match status" value="1"/>
</dbReference>
<dbReference type="OrthoDB" id="1872003at2759"/>
<dbReference type="InterPro" id="IPR046348">
    <property type="entry name" value="SIS_dom_sf"/>
</dbReference>
<dbReference type="InterPro" id="IPR001347">
    <property type="entry name" value="SIS_dom"/>
</dbReference>
<dbReference type="GO" id="GO:1901135">
    <property type="term" value="P:carbohydrate derivative metabolic process"/>
    <property type="evidence" value="ECO:0007669"/>
    <property type="project" value="InterPro"/>
</dbReference>
<evidence type="ECO:0000313" key="3">
    <source>
        <dbReference type="EMBL" id="ORX69268.1"/>
    </source>
</evidence>
<feature type="domain" description="SIS" evidence="2">
    <location>
        <begin position="47"/>
        <end position="196"/>
    </location>
</feature>
<reference evidence="3 4" key="1">
    <citation type="submission" date="2016-07" db="EMBL/GenBank/DDBJ databases">
        <title>Pervasive Adenine N6-methylation of Active Genes in Fungi.</title>
        <authorList>
            <consortium name="DOE Joint Genome Institute"/>
            <person name="Mondo S.J."/>
            <person name="Dannebaum R.O."/>
            <person name="Kuo R.C."/>
            <person name="Labutti K."/>
            <person name="Haridas S."/>
            <person name="Kuo A."/>
            <person name="Salamov A."/>
            <person name="Ahrendt S.R."/>
            <person name="Lipzen A."/>
            <person name="Sullivan W."/>
            <person name="Andreopoulos W.B."/>
            <person name="Clum A."/>
            <person name="Lindquist E."/>
            <person name="Daum C."/>
            <person name="Ramamoorthy G.K."/>
            <person name="Gryganskyi A."/>
            <person name="Culley D."/>
            <person name="Magnuson J.K."/>
            <person name="James T.Y."/>
            <person name="O'Malley M.A."/>
            <person name="Stajich J.E."/>
            <person name="Spatafora J.W."/>
            <person name="Visel A."/>
            <person name="Grigoriev I.V."/>
        </authorList>
    </citation>
    <scope>NUCLEOTIDE SEQUENCE [LARGE SCALE GENOMIC DNA]</scope>
    <source>
        <strain evidence="3 4">ATCC 12442</strain>
    </source>
</reference>
<evidence type="ECO:0000259" key="2">
    <source>
        <dbReference type="PROSITE" id="PS51464"/>
    </source>
</evidence>
<dbReference type="PANTHER" id="PTHR38418">
    <property type="entry name" value="SUGAR ISOMERASE, KPSF/GUTQ (AFU_ORTHOLOGUE AFUA_6G08860)"/>
    <property type="match status" value="1"/>
</dbReference>
<feature type="region of interest" description="Disordered" evidence="1">
    <location>
        <begin position="200"/>
        <end position="222"/>
    </location>
</feature>
<accession>A0A1Y1W7G0</accession>
<proteinExistence type="predicted"/>
<evidence type="ECO:0000313" key="4">
    <source>
        <dbReference type="Proteomes" id="UP000193922"/>
    </source>
</evidence>
<dbReference type="PANTHER" id="PTHR38418:SF2">
    <property type="entry name" value="SUGAR ISOMERASE, KPSF_GUTQ (AFU_ORTHOLOGUE AFUA_6G08860)"/>
    <property type="match status" value="1"/>
</dbReference>
<dbReference type="GO" id="GO:0097367">
    <property type="term" value="F:carbohydrate derivative binding"/>
    <property type="evidence" value="ECO:0007669"/>
    <property type="project" value="InterPro"/>
</dbReference>
<dbReference type="AlphaFoldDB" id="A0A1Y1W7G0"/>
<protein>
    <submittedName>
        <fullName evidence="3">SIS domain-containing protein</fullName>
    </submittedName>
</protein>
<keyword evidence="4" id="KW-1185">Reference proteome</keyword>
<dbReference type="STRING" id="61395.A0A1Y1W7G0"/>
<dbReference type="Pfam" id="PF01380">
    <property type="entry name" value="SIS"/>
    <property type="match status" value="1"/>
</dbReference>
<dbReference type="PROSITE" id="PS51464">
    <property type="entry name" value="SIS"/>
    <property type="match status" value="1"/>
</dbReference>
<gene>
    <name evidence="3" type="ORF">DL89DRAFT_323366</name>
</gene>
<dbReference type="SUPFAM" id="SSF53697">
    <property type="entry name" value="SIS domain"/>
    <property type="match status" value="1"/>
</dbReference>
<dbReference type="GeneID" id="63808036"/>
<dbReference type="EMBL" id="MCFD01000008">
    <property type="protein sequence ID" value="ORX69268.1"/>
    <property type="molecule type" value="Genomic_DNA"/>
</dbReference>
<sequence length="222" mass="23324">MPAPIDDLTTATHAVANSLDRISNAIKQSAERLRSDPKGFHHALRILFQTADSPHGKFIFTGVGKSYLIGRKLAATWTSVGSRAMCVHSTEALHGDLGIVSPGDCVIALSYSGNTEEVVRMVKAMRSGLRGESVGVSVVGVGRSSDSPLGMLSDAFIDGSVDGELSEAVSAPTTSSSVTLAIGDAIAMLLMERRQFGPADFARNHPGGNLGRVSREMSGQEQ</sequence>
<organism evidence="3 4">
    <name type="scientific">Linderina pennispora</name>
    <dbReference type="NCBI Taxonomy" id="61395"/>
    <lineage>
        <taxon>Eukaryota</taxon>
        <taxon>Fungi</taxon>
        <taxon>Fungi incertae sedis</taxon>
        <taxon>Zoopagomycota</taxon>
        <taxon>Kickxellomycotina</taxon>
        <taxon>Kickxellomycetes</taxon>
        <taxon>Kickxellales</taxon>
        <taxon>Kickxellaceae</taxon>
        <taxon>Linderina</taxon>
    </lineage>
</organism>